<dbReference type="HAMAP" id="MF_00198">
    <property type="entry name" value="Spermidine_synth"/>
    <property type="match status" value="1"/>
</dbReference>
<keyword evidence="2 5" id="KW-0808">Transferase</keyword>
<evidence type="ECO:0000256" key="2">
    <source>
        <dbReference type="ARBA" id="ARBA00022679"/>
    </source>
</evidence>
<keyword evidence="4 5" id="KW-0620">Polyamine biosynthesis</keyword>
<protein>
    <recommendedName>
        <fullName evidence="5">Polyamine aminopropyltransferase</fullName>
    </recommendedName>
    <alternativeName>
        <fullName evidence="5">Putrescine aminopropyltransferase</fullName>
        <shortName evidence="5">PAPT</shortName>
    </alternativeName>
    <alternativeName>
        <fullName evidence="5">Spermidine synthase</fullName>
        <shortName evidence="5">SPDS</shortName>
        <shortName evidence="5">SPDSY</shortName>
        <ecNumber evidence="5">2.5.1.16</ecNumber>
    </alternativeName>
</protein>
<name>A0A5E4TM21_9BURK</name>
<dbReference type="Pfam" id="PF01564">
    <property type="entry name" value="Spermine_synth"/>
    <property type="match status" value="1"/>
</dbReference>
<dbReference type="AlphaFoldDB" id="A0A5E4TM21"/>
<dbReference type="InterPro" id="IPR030374">
    <property type="entry name" value="PABS"/>
</dbReference>
<dbReference type="InterPro" id="IPR001045">
    <property type="entry name" value="Spermi_synthase"/>
</dbReference>
<organism evidence="8 9">
    <name type="scientific">Pandoraea terrigena</name>
    <dbReference type="NCBI Taxonomy" id="2508292"/>
    <lineage>
        <taxon>Bacteria</taxon>
        <taxon>Pseudomonadati</taxon>
        <taxon>Pseudomonadota</taxon>
        <taxon>Betaproteobacteria</taxon>
        <taxon>Burkholderiales</taxon>
        <taxon>Burkholderiaceae</taxon>
        <taxon>Pandoraea</taxon>
    </lineage>
</organism>
<reference evidence="8 9" key="1">
    <citation type="submission" date="2019-08" db="EMBL/GenBank/DDBJ databases">
        <authorList>
            <person name="Peeters C."/>
        </authorList>
    </citation>
    <scope>NUCLEOTIDE SEQUENCE [LARGE SCALE GENOMIC DNA]</scope>
    <source>
        <strain evidence="8 9">LMG 31013</strain>
    </source>
</reference>
<evidence type="ECO:0000313" key="8">
    <source>
        <dbReference type="EMBL" id="VVD87199.1"/>
    </source>
</evidence>
<evidence type="ECO:0000256" key="6">
    <source>
        <dbReference type="PROSITE-ProRule" id="PRU00354"/>
    </source>
</evidence>
<comment type="pathway">
    <text evidence="5">Amine and polyamine biosynthesis; spermidine biosynthesis; spermidine from putrescine: step 1/1.</text>
</comment>
<dbReference type="InterPro" id="IPR030373">
    <property type="entry name" value="PABS_CS"/>
</dbReference>
<evidence type="ECO:0000259" key="7">
    <source>
        <dbReference type="PROSITE" id="PS51006"/>
    </source>
</evidence>
<comment type="function">
    <text evidence="5">Catalyzes the irreversible transfer of a propylamine group from the amino donor S-adenosylmethioninamine (decarboxy-AdoMet) to putrescine (1,4-diaminobutane) to yield spermidine.</text>
</comment>
<sequence length="379" mass="41262">MVTSRKSGHAPLSRAASKFKCGRKSEILPDTAIARVVRRELPQSTETWNHAKKWRDHHELNEVTVPMPAKRDITEDRSRPVPRPCTAPLGRWAAYTFTAHAVFATTSAHQHIEVVDLPAFGALGRAYRLDGRFMASLADAHICHECMVHPLLLAHGNARRVLVLGGGDGGSAYEALRHASVREVVVAELDAQVPATILQYMPALAGGAFDDPRTTLVIGDARDFVDAALARGESFDAVIFDLTDADGEAATLHDAPFFAKVRALLGPRGGLALQLGAPWFEADQVGRLLRSLRTVFRFVQPMTAYVPLYGTLWALAFASDSLDVRGNDVSAATHALSSRYPLRHYSPARHAMLFDIPPELSAVLGDQQKPGDNEGTRGK</sequence>
<dbReference type="UniPathway" id="UPA00248">
    <property type="reaction ID" value="UER00314"/>
</dbReference>
<dbReference type="SUPFAM" id="SSF53335">
    <property type="entry name" value="S-adenosyl-L-methionine-dependent methyltransferases"/>
    <property type="match status" value="1"/>
</dbReference>
<accession>A0A5E4TM21</accession>
<comment type="catalytic activity">
    <reaction evidence="5">
        <text>S-adenosyl 3-(methylsulfanyl)propylamine + putrescine = S-methyl-5'-thioadenosine + spermidine + H(+)</text>
        <dbReference type="Rhea" id="RHEA:12721"/>
        <dbReference type="ChEBI" id="CHEBI:15378"/>
        <dbReference type="ChEBI" id="CHEBI:17509"/>
        <dbReference type="ChEBI" id="CHEBI:57443"/>
        <dbReference type="ChEBI" id="CHEBI:57834"/>
        <dbReference type="ChEBI" id="CHEBI:326268"/>
        <dbReference type="EC" id="2.5.1.16"/>
    </reaction>
</comment>
<feature type="binding site" evidence="5">
    <location>
        <position position="168"/>
    </location>
    <ligand>
        <name>spermidine</name>
        <dbReference type="ChEBI" id="CHEBI:57834"/>
    </ligand>
</feature>
<dbReference type="InterPro" id="IPR029063">
    <property type="entry name" value="SAM-dependent_MTases_sf"/>
</dbReference>
<comment type="similarity">
    <text evidence="1 5">Belongs to the spermidine/spermine synthase family.</text>
</comment>
<feature type="binding site" evidence="5">
    <location>
        <position position="110"/>
    </location>
    <ligand>
        <name>S-methyl-5'-thioadenosine</name>
        <dbReference type="ChEBI" id="CHEBI:17509"/>
    </ligand>
</feature>
<feature type="binding site" evidence="5">
    <location>
        <position position="144"/>
    </location>
    <ligand>
        <name>spermidine</name>
        <dbReference type="ChEBI" id="CHEBI:57834"/>
    </ligand>
</feature>
<dbReference type="PROSITE" id="PS51006">
    <property type="entry name" value="PABS_2"/>
    <property type="match status" value="1"/>
</dbReference>
<gene>
    <name evidence="8" type="primary">speE_2</name>
    <name evidence="5" type="synonym">speE</name>
    <name evidence="8" type="ORF">PTE31013_01439</name>
</gene>
<dbReference type="PROSITE" id="PS01330">
    <property type="entry name" value="PABS_1"/>
    <property type="match status" value="1"/>
</dbReference>
<dbReference type="EC" id="2.5.1.16" evidence="5"/>
<comment type="subunit">
    <text evidence="5">Homodimer or homotetramer.</text>
</comment>
<feature type="binding site" evidence="5">
    <location>
        <begin position="220"/>
        <end position="221"/>
    </location>
    <ligand>
        <name>S-methyl-5'-thioadenosine</name>
        <dbReference type="ChEBI" id="CHEBI:17509"/>
    </ligand>
</feature>
<feature type="binding site" evidence="5">
    <location>
        <position position="188"/>
    </location>
    <ligand>
        <name>S-methyl-5'-thioadenosine</name>
        <dbReference type="ChEBI" id="CHEBI:17509"/>
    </ligand>
</feature>
<dbReference type="Gene3D" id="3.40.50.150">
    <property type="entry name" value="Vaccinia Virus protein VP39"/>
    <property type="match status" value="1"/>
</dbReference>
<dbReference type="PANTHER" id="PTHR43317:SF3">
    <property type="entry name" value="BLR2883 PROTEIN"/>
    <property type="match status" value="1"/>
</dbReference>
<evidence type="ECO:0000256" key="3">
    <source>
        <dbReference type="ARBA" id="ARBA00023066"/>
    </source>
</evidence>
<evidence type="ECO:0000256" key="1">
    <source>
        <dbReference type="ARBA" id="ARBA00007867"/>
    </source>
</evidence>
<evidence type="ECO:0000256" key="5">
    <source>
        <dbReference type="HAMAP-Rule" id="MF_00198"/>
    </source>
</evidence>
<evidence type="ECO:0000313" key="9">
    <source>
        <dbReference type="Proteomes" id="UP000334380"/>
    </source>
</evidence>
<dbReference type="Proteomes" id="UP000334380">
    <property type="component" value="Unassembled WGS sequence"/>
</dbReference>
<dbReference type="PANTHER" id="PTHR43317">
    <property type="entry name" value="THERMOSPERMINE SYNTHASE ACAULIS5"/>
    <property type="match status" value="1"/>
</dbReference>
<feature type="domain" description="PABS" evidence="7">
    <location>
        <begin position="82"/>
        <end position="320"/>
    </location>
</feature>
<comment type="caution">
    <text evidence="5">Lacks conserved residue(s) required for the propagation of feature annotation.</text>
</comment>
<proteinExistence type="inferred from homology"/>
<dbReference type="GO" id="GO:0008295">
    <property type="term" value="P:spermidine biosynthetic process"/>
    <property type="evidence" value="ECO:0007669"/>
    <property type="project" value="UniProtKB-UniRule"/>
</dbReference>
<keyword evidence="9" id="KW-1185">Reference proteome</keyword>
<feature type="active site" description="Proton acceptor" evidence="5 6">
    <location>
        <position position="241"/>
    </location>
</feature>
<keyword evidence="3 5" id="KW-0745">Spermidine biosynthesis</keyword>
<dbReference type="GO" id="GO:0004766">
    <property type="term" value="F:spermidine synthase activity"/>
    <property type="evidence" value="ECO:0007669"/>
    <property type="project" value="UniProtKB-UniRule"/>
</dbReference>
<dbReference type="EMBL" id="CABPRU010000002">
    <property type="protein sequence ID" value="VVD87199.1"/>
    <property type="molecule type" value="Genomic_DNA"/>
</dbReference>
<evidence type="ECO:0000256" key="4">
    <source>
        <dbReference type="ARBA" id="ARBA00023115"/>
    </source>
</evidence>